<evidence type="ECO:0000256" key="2">
    <source>
        <dbReference type="ARBA" id="ARBA00023002"/>
    </source>
</evidence>
<protein>
    <submittedName>
        <fullName evidence="6">Glyoxylate reductase</fullName>
    </submittedName>
</protein>
<dbReference type="Pfam" id="PF02826">
    <property type="entry name" value="2-Hacid_dh_C"/>
    <property type="match status" value="1"/>
</dbReference>
<dbReference type="InterPro" id="IPR029752">
    <property type="entry name" value="D-isomer_DH_CS1"/>
</dbReference>
<reference evidence="6 7" key="1">
    <citation type="submission" date="2017-08" db="EMBL/GenBank/DDBJ databases">
        <authorList>
            <person name="de Groot N.N."/>
        </authorList>
    </citation>
    <scope>NUCLEOTIDE SEQUENCE [LARGE SCALE GENOMIC DNA]</scope>
    <source>
        <strain evidence="6 7">JC228</strain>
    </source>
</reference>
<dbReference type="InterPro" id="IPR036291">
    <property type="entry name" value="NAD(P)-bd_dom_sf"/>
</dbReference>
<dbReference type="PANTHER" id="PTHR10996:SF283">
    <property type="entry name" value="GLYOXYLATE_HYDROXYPYRUVATE REDUCTASE B"/>
    <property type="match status" value="1"/>
</dbReference>
<dbReference type="InterPro" id="IPR006140">
    <property type="entry name" value="D-isomer_DH_NAD-bd"/>
</dbReference>
<dbReference type="InterPro" id="IPR029753">
    <property type="entry name" value="D-isomer_DH_CS"/>
</dbReference>
<proteinExistence type="inferred from homology"/>
<dbReference type="InterPro" id="IPR006139">
    <property type="entry name" value="D-isomer_2_OHA_DH_cat_dom"/>
</dbReference>
<dbReference type="SUPFAM" id="SSF52283">
    <property type="entry name" value="Formate/glycerate dehydrogenase catalytic domain-like"/>
    <property type="match status" value="1"/>
</dbReference>
<dbReference type="PROSITE" id="PS00065">
    <property type="entry name" value="D_2_HYDROXYACID_DH_1"/>
    <property type="match status" value="1"/>
</dbReference>
<dbReference type="Pfam" id="PF00389">
    <property type="entry name" value="2-Hacid_dh"/>
    <property type="match status" value="1"/>
</dbReference>
<dbReference type="AlphaFoldDB" id="A0A285D619"/>
<dbReference type="Gene3D" id="3.40.50.720">
    <property type="entry name" value="NAD(P)-binding Rossmann-like Domain"/>
    <property type="match status" value="2"/>
</dbReference>
<dbReference type="SUPFAM" id="SSF51735">
    <property type="entry name" value="NAD(P)-binding Rossmann-fold domains"/>
    <property type="match status" value="1"/>
</dbReference>
<evidence type="ECO:0000256" key="1">
    <source>
        <dbReference type="ARBA" id="ARBA00005854"/>
    </source>
</evidence>
<feature type="domain" description="D-isomer specific 2-hydroxyacid dehydrogenase catalytic" evidence="4">
    <location>
        <begin position="49"/>
        <end position="364"/>
    </location>
</feature>
<dbReference type="EMBL" id="OAOP01000011">
    <property type="protein sequence ID" value="SNX75260.1"/>
    <property type="molecule type" value="Genomic_DNA"/>
</dbReference>
<comment type="similarity">
    <text evidence="1 3">Belongs to the D-isomer specific 2-hydroxyacid dehydrogenase family.</text>
</comment>
<keyword evidence="7" id="KW-1185">Reference proteome</keyword>
<keyword evidence="2 3" id="KW-0560">Oxidoreductase</keyword>
<evidence type="ECO:0000313" key="6">
    <source>
        <dbReference type="EMBL" id="SNX75260.1"/>
    </source>
</evidence>
<gene>
    <name evidence="6" type="ORF">SAMN05877753_111114</name>
</gene>
<dbReference type="PROSITE" id="PS00671">
    <property type="entry name" value="D_2_HYDROXYACID_DH_3"/>
    <property type="match status" value="1"/>
</dbReference>
<dbReference type="GO" id="GO:0005829">
    <property type="term" value="C:cytosol"/>
    <property type="evidence" value="ECO:0007669"/>
    <property type="project" value="TreeGrafter"/>
</dbReference>
<dbReference type="InterPro" id="IPR050223">
    <property type="entry name" value="D-isomer_2-hydroxyacid_DH"/>
</dbReference>
<dbReference type="GO" id="GO:0051287">
    <property type="term" value="F:NAD binding"/>
    <property type="evidence" value="ECO:0007669"/>
    <property type="project" value="InterPro"/>
</dbReference>
<evidence type="ECO:0000313" key="7">
    <source>
        <dbReference type="Proteomes" id="UP000219546"/>
    </source>
</evidence>
<evidence type="ECO:0000259" key="5">
    <source>
        <dbReference type="Pfam" id="PF02826"/>
    </source>
</evidence>
<evidence type="ECO:0000259" key="4">
    <source>
        <dbReference type="Pfam" id="PF00389"/>
    </source>
</evidence>
<accession>A0A285D619</accession>
<sequence length="365" mass="40591">MSWQELRSVLLNFRVLVGFSANICKYYDNMEIGTVTNDKGVIIVSRPKIVITRKIPESYVHKFMEQFEVVMWSYEDQPASREFLLKEVQDASAILSMLSDSIDQELLSHGKELKVVANMAVGYDNIDVKTAKNLGITVCNTPDILSDTTADLVFALLMVTARRIVEAAEFVKQGKWVSWSPYLLSGYDIHHKTIGIVGMGKIGEAIAKRATGFDLKILYYNRSRKPDPEQKLGAEYADFETLIKESDFIVCMIPLNKETKGLFGEKEFKKMKKTAIFINAARGAVVDESALITALEAGEIAGAGLDVFEKEPIDASHPLLRFPNVVALPHIGSASLETRSAMIQLCCENIMNVLSGERPKTEVKG</sequence>
<dbReference type="GO" id="GO:0030267">
    <property type="term" value="F:glyoxylate reductase (NADPH) activity"/>
    <property type="evidence" value="ECO:0007669"/>
    <property type="project" value="TreeGrafter"/>
</dbReference>
<organism evidence="6 7">
    <name type="scientific">Bacillus oleivorans</name>
    <dbReference type="NCBI Taxonomy" id="1448271"/>
    <lineage>
        <taxon>Bacteria</taxon>
        <taxon>Bacillati</taxon>
        <taxon>Bacillota</taxon>
        <taxon>Bacilli</taxon>
        <taxon>Bacillales</taxon>
        <taxon>Bacillaceae</taxon>
        <taxon>Bacillus</taxon>
    </lineage>
</organism>
<dbReference type="Proteomes" id="UP000219546">
    <property type="component" value="Unassembled WGS sequence"/>
</dbReference>
<dbReference type="PANTHER" id="PTHR10996">
    <property type="entry name" value="2-HYDROXYACID DEHYDROGENASE-RELATED"/>
    <property type="match status" value="1"/>
</dbReference>
<evidence type="ECO:0000256" key="3">
    <source>
        <dbReference type="RuleBase" id="RU003719"/>
    </source>
</evidence>
<dbReference type="GO" id="GO:0016618">
    <property type="term" value="F:hydroxypyruvate reductase [NAD(P)H] activity"/>
    <property type="evidence" value="ECO:0007669"/>
    <property type="project" value="TreeGrafter"/>
</dbReference>
<dbReference type="FunFam" id="3.40.50.720:FF:000462">
    <property type="entry name" value="Glyoxylate reductase (NADP+)"/>
    <property type="match status" value="1"/>
</dbReference>
<name>A0A285D619_9BACI</name>
<feature type="domain" description="D-isomer specific 2-hydroxyacid dehydrogenase NAD-binding" evidence="5">
    <location>
        <begin position="154"/>
        <end position="332"/>
    </location>
</feature>
<dbReference type="CDD" id="cd05301">
    <property type="entry name" value="GDH"/>
    <property type="match status" value="1"/>
</dbReference>